<proteinExistence type="predicted"/>
<organism evidence="3 4">
    <name type="scientific">Escherichia coli</name>
    <dbReference type="NCBI Taxonomy" id="562"/>
    <lineage>
        <taxon>Bacteria</taxon>
        <taxon>Pseudomonadati</taxon>
        <taxon>Pseudomonadota</taxon>
        <taxon>Gammaproteobacteria</taxon>
        <taxon>Enterobacterales</taxon>
        <taxon>Enterobacteriaceae</taxon>
        <taxon>Escherichia</taxon>
    </lineage>
</organism>
<sequence length="44" mass="5082">MTESTTSSPHDAVFKTFMFTPETARDFLEIHLPEPLRKLCNLQT</sequence>
<dbReference type="InterPro" id="IPR051699">
    <property type="entry name" value="Rpn/YhgA-like_nuclease"/>
</dbReference>
<dbReference type="PANTHER" id="PTHR34611">
    <property type="match status" value="1"/>
</dbReference>
<dbReference type="EMBL" id="RDDM01001748">
    <property type="protein sequence ID" value="RLY30888.1"/>
    <property type="molecule type" value="Genomic_DNA"/>
</dbReference>
<dbReference type="InterPro" id="IPR006842">
    <property type="entry name" value="Transposase_31"/>
</dbReference>
<dbReference type="PANTHER" id="PTHR34611:SF2">
    <property type="entry name" value="INACTIVE RECOMBINATION-PROMOTING NUCLEASE-LIKE PROTEIN RPNE-RELATED"/>
    <property type="match status" value="1"/>
</dbReference>
<feature type="domain" description="Transposase (putative) YhgA-like" evidence="1">
    <location>
        <begin position="8"/>
        <end position="44"/>
    </location>
</feature>
<accession>A0A3L9G3Y1</accession>
<comment type="caution">
    <text evidence="3">The sequence shown here is derived from an EMBL/GenBank/DDBJ whole genome shotgun (WGS) entry which is preliminary data.</text>
</comment>
<gene>
    <name evidence="3" type="ORF">EAI46_36770</name>
    <name evidence="2" type="ORF">EAI46_36835</name>
</gene>
<evidence type="ECO:0000313" key="4">
    <source>
        <dbReference type="Proteomes" id="UP000281340"/>
    </source>
</evidence>
<evidence type="ECO:0000259" key="1">
    <source>
        <dbReference type="Pfam" id="PF04754"/>
    </source>
</evidence>
<protein>
    <recommendedName>
        <fullName evidence="1">Transposase (putative) YhgA-like domain-containing protein</fullName>
    </recommendedName>
</protein>
<dbReference type="GO" id="GO:0006310">
    <property type="term" value="P:DNA recombination"/>
    <property type="evidence" value="ECO:0007669"/>
    <property type="project" value="TreeGrafter"/>
</dbReference>
<dbReference type="Pfam" id="PF04754">
    <property type="entry name" value="Transposase_31"/>
    <property type="match status" value="1"/>
</dbReference>
<evidence type="ECO:0000313" key="2">
    <source>
        <dbReference type="EMBL" id="RLY30888.1"/>
    </source>
</evidence>
<name>A0A3L9G3Y1_ECOLX</name>
<dbReference type="GO" id="GO:1990238">
    <property type="term" value="F:double-stranded DNA endonuclease activity"/>
    <property type="evidence" value="ECO:0007669"/>
    <property type="project" value="TreeGrafter"/>
</dbReference>
<reference evidence="3 4" key="1">
    <citation type="submission" date="2018-10" db="EMBL/GenBank/DDBJ databases">
        <title>Comparison of Escherichia coli isolates recovered from retail chicken and from chicken fecal samples by antimicrobial susceptibility test and whole genome sequencing.</title>
        <authorList>
            <person name="Tang B."/>
            <person name="Ma Y."/>
            <person name="He X."/>
            <person name="Cao L."/>
            <person name="Xia X."/>
            <person name="Yang H."/>
        </authorList>
    </citation>
    <scope>NUCLEOTIDE SEQUENCE [LARGE SCALE GENOMIC DNA]</scope>
    <source>
        <strain evidence="3 4">CMJH98b</strain>
    </source>
</reference>
<evidence type="ECO:0000313" key="3">
    <source>
        <dbReference type="EMBL" id="RLY31083.1"/>
    </source>
</evidence>
<dbReference type="Proteomes" id="UP000281340">
    <property type="component" value="Unassembled WGS sequence"/>
</dbReference>
<dbReference type="EMBL" id="RDDM01001739">
    <property type="protein sequence ID" value="RLY31083.1"/>
    <property type="molecule type" value="Genomic_DNA"/>
</dbReference>
<dbReference type="AlphaFoldDB" id="A0A3L9G3Y1"/>
<feature type="non-terminal residue" evidence="3">
    <location>
        <position position="44"/>
    </location>
</feature>